<name>A0A314ZN82_PRUYE</name>
<evidence type="ECO:0000313" key="3">
    <source>
        <dbReference type="Proteomes" id="UP000250321"/>
    </source>
</evidence>
<dbReference type="Proteomes" id="UP000250321">
    <property type="component" value="Unassembled WGS sequence"/>
</dbReference>
<protein>
    <recommendedName>
        <fullName evidence="4">Secreted protein</fullName>
    </recommendedName>
</protein>
<evidence type="ECO:0000313" key="2">
    <source>
        <dbReference type="EMBL" id="PQQ18311.1"/>
    </source>
</evidence>
<comment type="caution">
    <text evidence="2">The sequence shown here is derived from an EMBL/GenBank/DDBJ whole genome shotgun (WGS) entry which is preliminary data.</text>
</comment>
<feature type="chain" id="PRO_5016339761" description="Secreted protein" evidence="1">
    <location>
        <begin position="19"/>
        <end position="116"/>
    </location>
</feature>
<organism evidence="2 3">
    <name type="scientific">Prunus yedoensis var. nudiflora</name>
    <dbReference type="NCBI Taxonomy" id="2094558"/>
    <lineage>
        <taxon>Eukaryota</taxon>
        <taxon>Viridiplantae</taxon>
        <taxon>Streptophyta</taxon>
        <taxon>Embryophyta</taxon>
        <taxon>Tracheophyta</taxon>
        <taxon>Spermatophyta</taxon>
        <taxon>Magnoliopsida</taxon>
        <taxon>eudicotyledons</taxon>
        <taxon>Gunneridae</taxon>
        <taxon>Pentapetalae</taxon>
        <taxon>rosids</taxon>
        <taxon>fabids</taxon>
        <taxon>Rosales</taxon>
        <taxon>Rosaceae</taxon>
        <taxon>Amygdaloideae</taxon>
        <taxon>Amygdaleae</taxon>
        <taxon>Prunus</taxon>
    </lineage>
</organism>
<evidence type="ECO:0008006" key="4">
    <source>
        <dbReference type="Google" id="ProtNLM"/>
    </source>
</evidence>
<accession>A0A314ZN82</accession>
<dbReference type="AlphaFoldDB" id="A0A314ZN82"/>
<gene>
    <name evidence="2" type="ORF">Pyn_36022</name>
</gene>
<keyword evidence="3" id="KW-1185">Reference proteome</keyword>
<reference evidence="2 3" key="1">
    <citation type="submission" date="2018-02" db="EMBL/GenBank/DDBJ databases">
        <title>Draft genome of wild Prunus yedoensis var. nudiflora.</title>
        <authorList>
            <person name="Baek S."/>
            <person name="Kim J.-H."/>
            <person name="Choi K."/>
            <person name="Kim G.-B."/>
            <person name="Cho A."/>
            <person name="Jang H."/>
            <person name="Shin C.-H."/>
            <person name="Yu H.-J."/>
            <person name="Mun J.-H."/>
        </authorList>
    </citation>
    <scope>NUCLEOTIDE SEQUENCE [LARGE SCALE GENOMIC DNA]</scope>
    <source>
        <strain evidence="3">cv. Jeju island</strain>
        <tissue evidence="2">Leaf</tissue>
    </source>
</reference>
<proteinExistence type="predicted"/>
<dbReference type="EMBL" id="PJQY01000112">
    <property type="protein sequence ID" value="PQQ18311.1"/>
    <property type="molecule type" value="Genomic_DNA"/>
</dbReference>
<sequence>MSVVNLVILLENVACVLVHEDWVVEGAEVHLLDAAEVLVMMVMDAGAIVRVGEDLLHDAVVSHLLDVDEATVGLLHIALLVVLHLMPMGTKLELEQTLDDLERMMSLLYYSSNRIG</sequence>
<feature type="signal peptide" evidence="1">
    <location>
        <begin position="1"/>
        <end position="18"/>
    </location>
</feature>
<evidence type="ECO:0000256" key="1">
    <source>
        <dbReference type="SAM" id="SignalP"/>
    </source>
</evidence>
<keyword evidence="1" id="KW-0732">Signal</keyword>